<reference evidence="1 2" key="1">
    <citation type="submission" date="2019-05" db="EMBL/GenBank/DDBJ databases">
        <title>Another draft genome of Portunus trituberculatus and its Hox gene families provides insights of decapod evolution.</title>
        <authorList>
            <person name="Jeong J.-H."/>
            <person name="Song I."/>
            <person name="Kim S."/>
            <person name="Choi T."/>
            <person name="Kim D."/>
            <person name="Ryu S."/>
            <person name="Kim W."/>
        </authorList>
    </citation>
    <scope>NUCLEOTIDE SEQUENCE [LARGE SCALE GENOMIC DNA]</scope>
    <source>
        <tissue evidence="1">Muscle</tissue>
    </source>
</reference>
<organism evidence="1 2">
    <name type="scientific">Portunus trituberculatus</name>
    <name type="common">Swimming crab</name>
    <name type="synonym">Neptunus trituberculatus</name>
    <dbReference type="NCBI Taxonomy" id="210409"/>
    <lineage>
        <taxon>Eukaryota</taxon>
        <taxon>Metazoa</taxon>
        <taxon>Ecdysozoa</taxon>
        <taxon>Arthropoda</taxon>
        <taxon>Crustacea</taxon>
        <taxon>Multicrustacea</taxon>
        <taxon>Malacostraca</taxon>
        <taxon>Eumalacostraca</taxon>
        <taxon>Eucarida</taxon>
        <taxon>Decapoda</taxon>
        <taxon>Pleocyemata</taxon>
        <taxon>Brachyura</taxon>
        <taxon>Eubrachyura</taxon>
        <taxon>Portunoidea</taxon>
        <taxon>Portunidae</taxon>
        <taxon>Portuninae</taxon>
        <taxon>Portunus</taxon>
    </lineage>
</organism>
<dbReference type="Proteomes" id="UP000324222">
    <property type="component" value="Unassembled WGS sequence"/>
</dbReference>
<proteinExistence type="predicted"/>
<dbReference type="EMBL" id="VSRR010023158">
    <property type="protein sequence ID" value="MPC65289.1"/>
    <property type="molecule type" value="Genomic_DNA"/>
</dbReference>
<evidence type="ECO:0000313" key="1">
    <source>
        <dbReference type="EMBL" id="MPC65289.1"/>
    </source>
</evidence>
<dbReference type="AlphaFoldDB" id="A0A5B7H618"/>
<sequence length="86" mass="9619">MQEEYLIYFQGRNACAAISQCVLRGTMLPLPSSMGSRVALLTRLEGRAVHEREAGEAGQNAQLLFNHVAGRQTGWWWTVVALLLFQ</sequence>
<name>A0A5B7H618_PORTR</name>
<protein>
    <submittedName>
        <fullName evidence="1">Uncharacterized protein</fullName>
    </submittedName>
</protein>
<comment type="caution">
    <text evidence="1">The sequence shown here is derived from an EMBL/GenBank/DDBJ whole genome shotgun (WGS) entry which is preliminary data.</text>
</comment>
<keyword evidence="2" id="KW-1185">Reference proteome</keyword>
<accession>A0A5B7H618</accession>
<evidence type="ECO:0000313" key="2">
    <source>
        <dbReference type="Proteomes" id="UP000324222"/>
    </source>
</evidence>
<gene>
    <name evidence="1" type="ORF">E2C01_059422</name>
</gene>